<gene>
    <name evidence="2" type="ORF">POLS_LOCUS4596</name>
</gene>
<organism evidence="2 3">
    <name type="scientific">Penicillium olsonii</name>
    <dbReference type="NCBI Taxonomy" id="99116"/>
    <lineage>
        <taxon>Eukaryota</taxon>
        <taxon>Fungi</taxon>
        <taxon>Dikarya</taxon>
        <taxon>Ascomycota</taxon>
        <taxon>Pezizomycotina</taxon>
        <taxon>Eurotiomycetes</taxon>
        <taxon>Eurotiomycetidae</taxon>
        <taxon>Eurotiales</taxon>
        <taxon>Aspergillaceae</taxon>
        <taxon>Penicillium</taxon>
    </lineage>
</organism>
<name>A0A9W4MV48_PENOL</name>
<dbReference type="OrthoDB" id="3766406at2759"/>
<proteinExistence type="predicted"/>
<feature type="domain" description="F-box" evidence="1">
    <location>
        <begin position="26"/>
        <end position="74"/>
    </location>
</feature>
<protein>
    <recommendedName>
        <fullName evidence="1">F-box domain-containing protein</fullName>
    </recommendedName>
</protein>
<dbReference type="EMBL" id="CAJVOS010000023">
    <property type="protein sequence ID" value="CAG8098141.1"/>
    <property type="molecule type" value="Genomic_DNA"/>
</dbReference>
<dbReference type="PROSITE" id="PS50181">
    <property type="entry name" value="FBOX"/>
    <property type="match status" value="1"/>
</dbReference>
<evidence type="ECO:0000259" key="1">
    <source>
        <dbReference type="PROSITE" id="PS50181"/>
    </source>
</evidence>
<keyword evidence="3" id="KW-1185">Reference proteome</keyword>
<accession>A0A9W4MV48</accession>
<dbReference type="AlphaFoldDB" id="A0A9W4MV48"/>
<dbReference type="Proteomes" id="UP001153618">
    <property type="component" value="Unassembled WGS sequence"/>
</dbReference>
<evidence type="ECO:0000313" key="2">
    <source>
        <dbReference type="EMBL" id="CAG8098141.1"/>
    </source>
</evidence>
<dbReference type="InterPro" id="IPR001810">
    <property type="entry name" value="F-box_dom"/>
</dbReference>
<reference evidence="2" key="1">
    <citation type="submission" date="2021-07" db="EMBL/GenBank/DDBJ databases">
        <authorList>
            <person name="Branca A.L. A."/>
        </authorList>
    </citation>
    <scope>NUCLEOTIDE SEQUENCE</scope>
</reference>
<sequence length="415" mass="48244">MPSTMDMLRLFIDPSFWVCRLLGPKRNSLPGLPAQVLLRIAELLSRDDITCTSLCSHRLYALLKTRDPSTLRTRRDKLALLARLGRDLPKSYVCHSCLVFHRHDHSEVDPLEPISRFILGCPRLAQHYVHESQLFSFNMKFRYRFHFIHLQLLMMRFYLGPEYGIGTEDISYTEVQLHSLQPGTQLYLISSVDAEICSTHPSLILRVQQIISVDRHKRYLLYRCPWPPSMKRFKIPPHSITICSHAKYQDISTWINKVVKAHRAGEKAPCVSFACSFCGTEAILELVEFENQLALVITKWIDLGAGVTLEDRQWRGHELLEDWPTLFKGGGYAHMRSTEGEFHTEYFTKPSARACFERASRESLQSRNIAYLKDQRFKKCMIYKPTRSAYEPHTWYLSPATHRSPFSSFCSYFDL</sequence>
<evidence type="ECO:0000313" key="3">
    <source>
        <dbReference type="Proteomes" id="UP001153618"/>
    </source>
</evidence>
<comment type="caution">
    <text evidence="2">The sequence shown here is derived from an EMBL/GenBank/DDBJ whole genome shotgun (WGS) entry which is preliminary data.</text>
</comment>